<dbReference type="InterPro" id="IPR005844">
    <property type="entry name" value="A-D-PHexomutase_a/b/a-I"/>
</dbReference>
<evidence type="ECO:0000259" key="9">
    <source>
        <dbReference type="Pfam" id="PF02878"/>
    </source>
</evidence>
<evidence type="ECO:0000313" key="12">
    <source>
        <dbReference type="EMBL" id="SHI63114.1"/>
    </source>
</evidence>
<evidence type="ECO:0000256" key="2">
    <source>
        <dbReference type="ARBA" id="ARBA00010231"/>
    </source>
</evidence>
<dbReference type="Pfam" id="PF02879">
    <property type="entry name" value="PGM_PMM_II"/>
    <property type="match status" value="1"/>
</dbReference>
<dbReference type="PANTHER" id="PTHR42946">
    <property type="entry name" value="PHOSPHOHEXOSE MUTASE"/>
    <property type="match status" value="1"/>
</dbReference>
<evidence type="ECO:0000256" key="4">
    <source>
        <dbReference type="ARBA" id="ARBA00022723"/>
    </source>
</evidence>
<evidence type="ECO:0000313" key="13">
    <source>
        <dbReference type="Proteomes" id="UP000184290"/>
    </source>
</evidence>
<dbReference type="Pfam" id="PF00408">
    <property type="entry name" value="PGM_PMM_IV"/>
    <property type="match status" value="1"/>
</dbReference>
<keyword evidence="5 7" id="KW-0460">Magnesium</keyword>
<comment type="caution">
    <text evidence="12">The sequence shown here is derived from an EMBL/GenBank/DDBJ whole genome shotgun (WGS) entry which is preliminary data.</text>
</comment>
<dbReference type="InterPro" id="IPR005845">
    <property type="entry name" value="A-D-PHexomutase_a/b/a-II"/>
</dbReference>
<comment type="similarity">
    <text evidence="2 7">Belongs to the phosphohexose mutase family.</text>
</comment>
<evidence type="ECO:0000256" key="6">
    <source>
        <dbReference type="ARBA" id="ARBA00023235"/>
    </source>
</evidence>
<evidence type="ECO:0000256" key="5">
    <source>
        <dbReference type="ARBA" id="ARBA00022842"/>
    </source>
</evidence>
<feature type="domain" description="Alpha-D-phosphohexomutase C-terminal" evidence="8">
    <location>
        <begin position="411"/>
        <end position="456"/>
    </location>
</feature>
<reference evidence="12 13" key="1">
    <citation type="submission" date="2016-11" db="EMBL/GenBank/DDBJ databases">
        <authorList>
            <person name="Varghese N."/>
            <person name="Submissions S."/>
        </authorList>
    </citation>
    <scope>NUCLEOTIDE SEQUENCE [LARGE SCALE GENOMIC DNA]</scope>
    <source>
        <strain evidence="12 13">DSM 21988</strain>
    </source>
</reference>
<keyword evidence="13" id="KW-1185">Reference proteome</keyword>
<evidence type="ECO:0000259" key="11">
    <source>
        <dbReference type="Pfam" id="PF02880"/>
    </source>
</evidence>
<feature type="domain" description="Alpha-D-phosphohexomutase alpha/beta/alpha" evidence="11">
    <location>
        <begin position="267"/>
        <end position="368"/>
    </location>
</feature>
<evidence type="ECO:0000256" key="1">
    <source>
        <dbReference type="ARBA" id="ARBA00001946"/>
    </source>
</evidence>
<dbReference type="Gene3D" id="3.30.310.50">
    <property type="entry name" value="Alpha-D-phosphohexomutase, C-terminal domain"/>
    <property type="match status" value="1"/>
</dbReference>
<evidence type="ECO:0000256" key="3">
    <source>
        <dbReference type="ARBA" id="ARBA00022553"/>
    </source>
</evidence>
<proteinExistence type="inferred from homology"/>
<accession>A0ABY1I5K5</accession>
<evidence type="ECO:0000256" key="7">
    <source>
        <dbReference type="RuleBase" id="RU004326"/>
    </source>
</evidence>
<dbReference type="Gene3D" id="3.40.120.10">
    <property type="entry name" value="Alpha-D-Glucose-1,6-Bisphosphate, subunit A, domain 3"/>
    <property type="match status" value="3"/>
</dbReference>
<gene>
    <name evidence="12" type="ORF">SAMN02745911_0705</name>
</gene>
<keyword evidence="3" id="KW-0597">Phosphoprotein</keyword>
<feature type="domain" description="Alpha-D-phosphohexomutase alpha/beta/alpha" evidence="10">
    <location>
        <begin position="152"/>
        <end position="249"/>
    </location>
</feature>
<dbReference type="InterPro" id="IPR005846">
    <property type="entry name" value="A-D-PHexomutase_a/b/a-III"/>
</dbReference>
<dbReference type="RefSeq" id="WP_060601319.1">
    <property type="nucleotide sequence ID" value="NZ_FQZC01000001.1"/>
</dbReference>
<dbReference type="Pfam" id="PF02880">
    <property type="entry name" value="PGM_PMM_III"/>
    <property type="match status" value="1"/>
</dbReference>
<dbReference type="SUPFAM" id="SSF55957">
    <property type="entry name" value="Phosphoglucomutase, C-terminal domain"/>
    <property type="match status" value="1"/>
</dbReference>
<dbReference type="Pfam" id="PF02878">
    <property type="entry name" value="PGM_PMM_I"/>
    <property type="match status" value="1"/>
</dbReference>
<evidence type="ECO:0000259" key="8">
    <source>
        <dbReference type="Pfam" id="PF00408"/>
    </source>
</evidence>
<dbReference type="SUPFAM" id="SSF53738">
    <property type="entry name" value="Phosphoglucomutase, first 3 domains"/>
    <property type="match status" value="3"/>
</dbReference>
<feature type="domain" description="Alpha-D-phosphohexomutase alpha/beta/alpha" evidence="9">
    <location>
        <begin position="6"/>
        <end position="130"/>
    </location>
</feature>
<protein>
    <submittedName>
        <fullName evidence="12">Phosphomannomutase</fullName>
    </submittedName>
</protein>
<dbReference type="InterPro" id="IPR016055">
    <property type="entry name" value="A-D-PHexomutase_a/b/a-I/II/III"/>
</dbReference>
<dbReference type="CDD" id="cd03088">
    <property type="entry name" value="ManB"/>
    <property type="match status" value="1"/>
</dbReference>
<keyword evidence="6" id="KW-0413">Isomerase</keyword>
<evidence type="ECO:0000259" key="10">
    <source>
        <dbReference type="Pfam" id="PF02879"/>
    </source>
</evidence>
<keyword evidence="4 7" id="KW-0479">Metal-binding</keyword>
<dbReference type="PROSITE" id="PS00710">
    <property type="entry name" value="PGM_PMM"/>
    <property type="match status" value="1"/>
</dbReference>
<dbReference type="PANTHER" id="PTHR42946:SF1">
    <property type="entry name" value="PHOSPHOGLUCOMUTASE (ALPHA-D-GLUCOSE-1,6-BISPHOSPHATE-DEPENDENT)"/>
    <property type="match status" value="1"/>
</dbReference>
<sequence>MAASDLKFGTSGLRGLVVDLQGAAARQWTSAFLSIVDTRSPGDVLIGRDLRDSSPAIAGDCAAGACAAGWRPLDAGTLPTPALAMAAMARGCPAIMVTGSHIPEDRNGLKFYLPSGEITKADEAAIRSAYMASGPFVAPAECEFATVDVVQAYLDRYRAFFGTGALAGLQVGVYQQSAVGRDILVELIGALGATVVPLGRSERFIPIDTEAHHPRDIELVQGWAQEGRFDAIVSTDGDGDRPLVADSDGNFVRGDLLGLMTAMHLDIDAIVTPVTSSTAVERSGVAQRVLRTRVGSPYVIEGMEQLRADNLPGVLGFEANGGVLLGGDLTRAGRTLHALPTRDAVLPIIAALAEARAKGGSLRHAVDALSPGHALADRLENVAPEKSAAFLTRLGADEAFAAALFAEQGGTVGVDAIDGVRFVLADGSVVHFRASGNAPELRCYVEAKDAARASALLAWGISAAQRQVS</sequence>
<dbReference type="InterPro" id="IPR016066">
    <property type="entry name" value="A-D-PHexomutase_CS"/>
</dbReference>
<dbReference type="EMBL" id="FQZC01000001">
    <property type="protein sequence ID" value="SHI63114.1"/>
    <property type="molecule type" value="Genomic_DNA"/>
</dbReference>
<dbReference type="InterPro" id="IPR050060">
    <property type="entry name" value="Phosphoglucosamine_mutase"/>
</dbReference>
<dbReference type="InterPro" id="IPR036900">
    <property type="entry name" value="A-D-PHexomutase_C_sf"/>
</dbReference>
<name>A0ABY1I5K5_9HYPH</name>
<dbReference type="Proteomes" id="UP000184290">
    <property type="component" value="Unassembled WGS sequence"/>
</dbReference>
<dbReference type="InterPro" id="IPR005843">
    <property type="entry name" value="A-D-PHexomutase_C"/>
</dbReference>
<organism evidence="12 13">
    <name type="scientific">Aureimonas altamirensis DSM 21988</name>
    <dbReference type="NCBI Taxonomy" id="1121026"/>
    <lineage>
        <taxon>Bacteria</taxon>
        <taxon>Pseudomonadati</taxon>
        <taxon>Pseudomonadota</taxon>
        <taxon>Alphaproteobacteria</taxon>
        <taxon>Hyphomicrobiales</taxon>
        <taxon>Aurantimonadaceae</taxon>
        <taxon>Aureimonas</taxon>
    </lineage>
</organism>
<comment type="cofactor">
    <cofactor evidence="1">
        <name>Mg(2+)</name>
        <dbReference type="ChEBI" id="CHEBI:18420"/>
    </cofactor>
</comment>